<protein>
    <submittedName>
        <fullName evidence="1">Uncharacterized protein</fullName>
    </submittedName>
</protein>
<proteinExistence type="predicted"/>
<accession>A0A098ECP3</accession>
<name>A0A098ECP3_9ZZZZ</name>
<organism evidence="1">
    <name type="scientific">groundwater metagenome</name>
    <dbReference type="NCBI Taxonomy" id="717931"/>
    <lineage>
        <taxon>unclassified sequences</taxon>
        <taxon>metagenomes</taxon>
        <taxon>ecological metagenomes</taxon>
    </lineage>
</organism>
<reference evidence="1" key="1">
    <citation type="submission" date="2014-09" db="EMBL/GenBank/DDBJ databases">
        <authorList>
            <person name="Probst J Alexander"/>
        </authorList>
    </citation>
    <scope>NUCLEOTIDE SEQUENCE</scope>
</reference>
<sequence>MKKLIVISNDIYIRNFVQTGAFSEIEDSDTYYVASGTVRHLSELQNKKNYLGTVKEPKWRFILHRRVLFPLLTFANKNKSTSFEFRTHRFKYRERLIFNLLSSRFLKKPMIFITMILSGYNQRLYKIIKDLNPDIVIIPSSATDSLSIDATIICKKLNVISIHLINGWDNLSSKIVYPLTPDYLCVWGQQSVEHAEKIHGIPSKRVFPIGVPTFEHYFRSKEKSLKSHYAFEYALFAGCFVPFDEISALKILEEKIEKSNIKNFKIVYRPHPWRAFRSCFDEFKQEEFNHVVLDDQVKDNYLKSRSKIVEGKDFLPSLDYYPALLSNAKFVICPLSTMTLESAIFEKQVLVIAYDDGIHITSPHNLFRYEHFRGIENLYGIQISNTKSDFEKLFIFIYNNTMNLKTIHKTNVREQIKYYIYYDNNTYAERLKKVIQSILDSSKLRPDIFRT</sequence>
<gene>
    <name evidence="1" type="ORF">MSIBF_A50002</name>
</gene>
<dbReference type="SUPFAM" id="SSF53756">
    <property type="entry name" value="UDP-Glycosyltransferase/glycogen phosphorylase"/>
    <property type="match status" value="1"/>
</dbReference>
<dbReference type="AlphaFoldDB" id="A0A098ECP3"/>
<dbReference type="EMBL" id="CCXY01000413">
    <property type="protein sequence ID" value="CEG13783.1"/>
    <property type="molecule type" value="Genomic_DNA"/>
</dbReference>
<evidence type="ECO:0000313" key="1">
    <source>
        <dbReference type="EMBL" id="CEG13783.1"/>
    </source>
</evidence>